<keyword evidence="6" id="KW-0472">Membrane</keyword>
<dbReference type="SUPFAM" id="SSF56954">
    <property type="entry name" value="Outer membrane efflux proteins (OEP)"/>
    <property type="match status" value="1"/>
</dbReference>
<gene>
    <name evidence="10" type="ORF">C7377_0245</name>
</gene>
<evidence type="ECO:0000256" key="4">
    <source>
        <dbReference type="ARBA" id="ARBA00022452"/>
    </source>
</evidence>
<dbReference type="InterPro" id="IPR051906">
    <property type="entry name" value="TolC-like"/>
</dbReference>
<dbReference type="AlphaFoldDB" id="A0A7L4UR81"/>
<dbReference type="GO" id="GO:1990281">
    <property type="term" value="C:efflux pump complex"/>
    <property type="evidence" value="ECO:0007669"/>
    <property type="project" value="TreeGrafter"/>
</dbReference>
<evidence type="ECO:0000256" key="7">
    <source>
        <dbReference type="ARBA" id="ARBA00023237"/>
    </source>
</evidence>
<evidence type="ECO:0000313" key="10">
    <source>
        <dbReference type="EMBL" id="PVX51951.1"/>
    </source>
</evidence>
<dbReference type="PANTHER" id="PTHR30026">
    <property type="entry name" value="OUTER MEMBRANE PROTEIN TOLC"/>
    <property type="match status" value="1"/>
</dbReference>
<organism evidence="10 11">
    <name type="scientific">Balneicella halophila</name>
    <dbReference type="NCBI Taxonomy" id="1537566"/>
    <lineage>
        <taxon>Bacteria</taxon>
        <taxon>Pseudomonadati</taxon>
        <taxon>Bacteroidota</taxon>
        <taxon>Bacteroidia</taxon>
        <taxon>Bacteroidales</taxon>
        <taxon>Balneicellaceae</taxon>
        <taxon>Balneicella</taxon>
    </lineage>
</organism>
<accession>A0A7L4UR81</accession>
<dbReference type="GO" id="GO:0015562">
    <property type="term" value="F:efflux transmembrane transporter activity"/>
    <property type="evidence" value="ECO:0007669"/>
    <property type="project" value="InterPro"/>
</dbReference>
<dbReference type="PANTHER" id="PTHR30026:SF20">
    <property type="entry name" value="OUTER MEMBRANE PROTEIN TOLC"/>
    <property type="match status" value="1"/>
</dbReference>
<name>A0A7L4UR81_BALHA</name>
<keyword evidence="5" id="KW-0812">Transmembrane</keyword>
<keyword evidence="3" id="KW-0813">Transport</keyword>
<protein>
    <submittedName>
        <fullName evidence="10">Outer membrane protein TolC</fullName>
    </submittedName>
</protein>
<evidence type="ECO:0000256" key="9">
    <source>
        <dbReference type="SAM" id="SignalP"/>
    </source>
</evidence>
<evidence type="ECO:0000256" key="2">
    <source>
        <dbReference type="ARBA" id="ARBA00007613"/>
    </source>
</evidence>
<dbReference type="EMBL" id="QENZ01000003">
    <property type="protein sequence ID" value="PVX51951.1"/>
    <property type="molecule type" value="Genomic_DNA"/>
</dbReference>
<reference evidence="10 11" key="1">
    <citation type="submission" date="2018-05" db="EMBL/GenBank/DDBJ databases">
        <title>Genomic Encyclopedia of Type Strains, Phase IV (KMG-IV): sequencing the most valuable type-strain genomes for metagenomic binning, comparative biology and taxonomic classification.</title>
        <authorList>
            <person name="Goeker M."/>
        </authorList>
    </citation>
    <scope>NUCLEOTIDE SEQUENCE [LARGE SCALE GENOMIC DNA]</scope>
    <source>
        <strain evidence="10 11">DSM 28579</strain>
    </source>
</reference>
<dbReference type="GO" id="GO:0009279">
    <property type="term" value="C:cell outer membrane"/>
    <property type="evidence" value="ECO:0007669"/>
    <property type="project" value="UniProtKB-SubCell"/>
</dbReference>
<proteinExistence type="inferred from homology"/>
<feature type="chain" id="PRO_5029549462" evidence="9">
    <location>
        <begin position="21"/>
        <end position="496"/>
    </location>
</feature>
<dbReference type="Proteomes" id="UP000251835">
    <property type="component" value="Unassembled WGS sequence"/>
</dbReference>
<dbReference type="OrthoDB" id="9807719at2"/>
<comment type="similarity">
    <text evidence="2">Belongs to the outer membrane factor (OMF) (TC 1.B.17) family.</text>
</comment>
<comment type="caution">
    <text evidence="10">The sequence shown here is derived from an EMBL/GenBank/DDBJ whole genome shotgun (WGS) entry which is preliminary data.</text>
</comment>
<dbReference type="Pfam" id="PF02321">
    <property type="entry name" value="OEP"/>
    <property type="match status" value="2"/>
</dbReference>
<feature type="coiled-coil region" evidence="8">
    <location>
        <begin position="401"/>
        <end position="435"/>
    </location>
</feature>
<evidence type="ECO:0000256" key="6">
    <source>
        <dbReference type="ARBA" id="ARBA00023136"/>
    </source>
</evidence>
<feature type="signal peptide" evidence="9">
    <location>
        <begin position="1"/>
        <end position="20"/>
    </location>
</feature>
<dbReference type="GO" id="GO:0015288">
    <property type="term" value="F:porin activity"/>
    <property type="evidence" value="ECO:0007669"/>
    <property type="project" value="TreeGrafter"/>
</dbReference>
<evidence type="ECO:0000256" key="1">
    <source>
        <dbReference type="ARBA" id="ARBA00004442"/>
    </source>
</evidence>
<keyword evidence="9" id="KW-0732">Signal</keyword>
<evidence type="ECO:0000256" key="3">
    <source>
        <dbReference type="ARBA" id="ARBA00022448"/>
    </source>
</evidence>
<keyword evidence="4" id="KW-1134">Transmembrane beta strand</keyword>
<dbReference type="RefSeq" id="WP_116495518.1">
    <property type="nucleotide sequence ID" value="NZ_QENZ01000003.1"/>
</dbReference>
<keyword evidence="8" id="KW-0175">Coiled coil</keyword>
<dbReference type="InterPro" id="IPR003423">
    <property type="entry name" value="OMP_efflux"/>
</dbReference>
<keyword evidence="11" id="KW-1185">Reference proteome</keyword>
<evidence type="ECO:0000256" key="8">
    <source>
        <dbReference type="SAM" id="Coils"/>
    </source>
</evidence>
<sequence length="496" mass="55604">MKKIYLSVLFIGFLVTSIQAQRSLTLDSCRALALKNNKELRISQEEVQIAALKRKTALTNYYPKVTAMGAYMFLPDEISLLDDTQKQSLPHLGTSLGADFQKAGSLLAHKHPQFAPLLQDVGAIVSQNLVPKLDQIGNSLVQSLDIDTKNLYVGAVNFTQPIFVGGKIRAYDNITNYATQIAENKNRLTTQEVLLQTDQAYWKVVSLSNKKNLADSYLELLTKMESDIDKMIEQGVATKADGLSVKVKVNEAEMKQTKVNNGLNLAKMALCQICGIELNTSITLADEKKESLTLTYISTENNTALAFENRPEIQSLELANLVSEQKVKVERSEFLPQVAFTGNYIITNPSIDDGINNEFQGMWSLGVQISIPIWHWGEGKYKVNIAKSERNIIDYKLEETKEKITLQVNQANFKVNEAKKQLAMTEKNIEKAEENLRYAKLGFKEGMIPSSEVLEAHTTWFDAQSEKIDAQIEVKLSQVELQKALGILTENRINEF</sequence>
<evidence type="ECO:0000313" key="11">
    <source>
        <dbReference type="Proteomes" id="UP000251835"/>
    </source>
</evidence>
<comment type="subcellular location">
    <subcellularLocation>
        <location evidence="1">Cell outer membrane</location>
    </subcellularLocation>
</comment>
<evidence type="ECO:0000256" key="5">
    <source>
        <dbReference type="ARBA" id="ARBA00022692"/>
    </source>
</evidence>
<keyword evidence="7" id="KW-0998">Cell outer membrane</keyword>
<dbReference type="Gene3D" id="1.20.1600.10">
    <property type="entry name" value="Outer membrane efflux proteins (OEP)"/>
    <property type="match status" value="1"/>
</dbReference>